<dbReference type="NCBIfam" id="TIGR03938">
    <property type="entry name" value="deacetyl_PgaB"/>
    <property type="match status" value="1"/>
</dbReference>
<evidence type="ECO:0000313" key="5">
    <source>
        <dbReference type="Proteomes" id="UP000285324"/>
    </source>
</evidence>
<dbReference type="InterPro" id="IPR011330">
    <property type="entry name" value="Glyco_hydro/deAcase_b/a-brl"/>
</dbReference>
<dbReference type="SUPFAM" id="SSF88713">
    <property type="entry name" value="Glycoside hydrolase/deacetylase"/>
    <property type="match status" value="1"/>
</dbReference>
<dbReference type="PANTHER" id="PTHR34216:SF7">
    <property type="entry name" value="POLY-BETA-1,6-N-ACETYL-D-GLUCOSAMINE N-DEACETYLASE"/>
    <property type="match status" value="1"/>
</dbReference>
<keyword evidence="1 2" id="KW-0732">Signal</keyword>
<dbReference type="InterPro" id="IPR002509">
    <property type="entry name" value="NODB_dom"/>
</dbReference>
<dbReference type="InterPro" id="IPR023854">
    <property type="entry name" value="PGA_deacetylase_PgaB"/>
</dbReference>
<dbReference type="PROSITE" id="PS51677">
    <property type="entry name" value="NODB"/>
    <property type="match status" value="1"/>
</dbReference>
<dbReference type="InterPro" id="IPR051398">
    <property type="entry name" value="Polysacch_Deacetylase"/>
</dbReference>
<reference evidence="4 5" key="1">
    <citation type="submission" date="2018-08" db="EMBL/GenBank/DDBJ databases">
        <title>Achromobacter xylosoxidans Genome sequencing and assembly.</title>
        <authorList>
            <person name="Wang R."/>
            <person name="Rensing C."/>
            <person name="Li Y."/>
        </authorList>
    </citation>
    <scope>NUCLEOTIDE SEQUENCE [LARGE SCALE GENOMIC DNA]</scope>
    <source>
        <strain evidence="4 5">GD003A</strain>
    </source>
</reference>
<dbReference type="Gene3D" id="3.20.20.370">
    <property type="entry name" value="Glycoside hydrolase/deacetylase"/>
    <property type="match status" value="1"/>
</dbReference>
<organism evidence="4 5">
    <name type="scientific">Alcaligenes xylosoxydans xylosoxydans</name>
    <name type="common">Achromobacter xylosoxidans</name>
    <dbReference type="NCBI Taxonomy" id="85698"/>
    <lineage>
        <taxon>Bacteria</taxon>
        <taxon>Pseudomonadati</taxon>
        <taxon>Pseudomonadota</taxon>
        <taxon>Betaproteobacteria</taxon>
        <taxon>Burkholderiales</taxon>
        <taxon>Alcaligenaceae</taxon>
        <taxon>Achromobacter</taxon>
    </lineage>
</organism>
<comment type="caution">
    <text evidence="4">The sequence shown here is derived from an EMBL/GenBank/DDBJ whole genome shotgun (WGS) entry which is preliminary data.</text>
</comment>
<feature type="chain" id="PRO_5019269632" evidence="2">
    <location>
        <begin position="27"/>
        <end position="677"/>
    </location>
</feature>
<dbReference type="PROSITE" id="PS51257">
    <property type="entry name" value="PROKAR_LIPOPROTEIN"/>
    <property type="match status" value="1"/>
</dbReference>
<dbReference type="GO" id="GO:0005975">
    <property type="term" value="P:carbohydrate metabolic process"/>
    <property type="evidence" value="ECO:0007669"/>
    <property type="project" value="InterPro"/>
</dbReference>
<protein>
    <submittedName>
        <fullName evidence="4">Poly-beta-1,6-N-acetyl-D-glucosamine N-deacetylase PgaB</fullName>
    </submittedName>
</protein>
<dbReference type="GO" id="GO:0016810">
    <property type="term" value="F:hydrolase activity, acting on carbon-nitrogen (but not peptide) bonds"/>
    <property type="evidence" value="ECO:0007669"/>
    <property type="project" value="InterPro"/>
</dbReference>
<evidence type="ECO:0000256" key="1">
    <source>
        <dbReference type="ARBA" id="ARBA00022729"/>
    </source>
</evidence>
<name>A0A424W4W5_ALCXX</name>
<feature type="signal peptide" evidence="2">
    <location>
        <begin position="1"/>
        <end position="26"/>
    </location>
</feature>
<dbReference type="OrthoDB" id="9814639at2"/>
<dbReference type="GO" id="GO:0043708">
    <property type="term" value="P:cell adhesion involved in biofilm formation"/>
    <property type="evidence" value="ECO:0007669"/>
    <property type="project" value="InterPro"/>
</dbReference>
<dbReference type="Pfam" id="PF01522">
    <property type="entry name" value="Polysacc_deac_1"/>
    <property type="match status" value="1"/>
</dbReference>
<proteinExistence type="predicted"/>
<dbReference type="Proteomes" id="UP000285324">
    <property type="component" value="Unassembled WGS sequence"/>
</dbReference>
<evidence type="ECO:0000259" key="3">
    <source>
        <dbReference type="PROSITE" id="PS51677"/>
    </source>
</evidence>
<dbReference type="AlphaFoldDB" id="A0A424W4W5"/>
<dbReference type="RefSeq" id="WP_118934543.1">
    <property type="nucleotide sequence ID" value="NZ_CP061008.1"/>
</dbReference>
<dbReference type="PANTHER" id="PTHR34216">
    <property type="match status" value="1"/>
</dbReference>
<gene>
    <name evidence="4" type="primary">pgaB</name>
    <name evidence="4" type="ORF">DY367_28295</name>
</gene>
<sequence>MMLKTHTRLILAGLLLLAILALTACAKDIPVYTPPHQRPLAPAEQPWVQGQFLALAYHDVEDEDPDQGFLSVRTDRLVEQLAWLRANGYQAVTVDQILAARQGGKPLPERAVLLSFDDGYRSFYTRVLPILKAYQWPALLAPVGVWMDTPANQRVDFGGSPEDRKRFLNWDEIREISRSGLVEIAAHTNASHYGALANPQGNTEPAAAIRAYDAQTRRYETEAEFDARMGGDVAAITEKIRRATGKKPRVWVWPYGAEGGSTLRITAEHGYQLALTLEDGPGRVGRLMSTPRLLLSSDPTLKPFANSVVGMEAQPFMRVAHVDLDYVYDPDPAQTDRNLGELVQRILDMQINTVFLQAYSDPVGDGLVKSVYFPNRWLPMRADLFNRAAWQLHNRANVMVYAWMPVLSFDLDPALPRVTRWQEGQAQPEPDPDQYRRLSPFDATVRARIGDLYEDLSRYAIFDGILFHDDALLSDFEDASPGALAAYRAAGLPGSIAELRADPDTLQRWTRYKSRALVDFTAELTQRVRAVRGPQIKTARNIFAEPILNPGSETWFAQNLDDFLGAYDWTAPMAMPLMENVPAGQENAWLDRLVDTVAQRPGALDKTVFELQARDWRTGPGRPEAAPVDTAVLAGWMKRLQLRGSRSFGYYPDDFSQDQPRLQGIRPAISEAWYPIK</sequence>
<dbReference type="Gene3D" id="3.20.20.80">
    <property type="entry name" value="Glycosidases"/>
    <property type="match status" value="1"/>
</dbReference>
<dbReference type="NCBIfam" id="NF011177">
    <property type="entry name" value="PRK14582.1"/>
    <property type="match status" value="1"/>
</dbReference>
<dbReference type="InterPro" id="IPR032772">
    <property type="entry name" value="PGA_deacetylase_PgaB_C"/>
</dbReference>
<dbReference type="Pfam" id="PF14883">
    <property type="entry name" value="GHL13"/>
    <property type="match status" value="1"/>
</dbReference>
<feature type="domain" description="NodB homology" evidence="3">
    <location>
        <begin position="110"/>
        <end position="352"/>
    </location>
</feature>
<accession>A0A424W4W5</accession>
<evidence type="ECO:0000313" key="4">
    <source>
        <dbReference type="EMBL" id="RPJ88336.1"/>
    </source>
</evidence>
<dbReference type="EMBL" id="QVXO01000068">
    <property type="protein sequence ID" value="RPJ88336.1"/>
    <property type="molecule type" value="Genomic_DNA"/>
</dbReference>
<evidence type="ECO:0000256" key="2">
    <source>
        <dbReference type="SAM" id="SignalP"/>
    </source>
</evidence>